<dbReference type="EMBL" id="JBHZOL010000074">
    <property type="protein sequence ID" value="MFE4106869.1"/>
    <property type="molecule type" value="Genomic_DNA"/>
</dbReference>
<dbReference type="CDD" id="cd06173">
    <property type="entry name" value="MFS_MefA_like"/>
    <property type="match status" value="1"/>
</dbReference>
<gene>
    <name evidence="8" type="ORF">ACFVKH_11310</name>
</gene>
<dbReference type="InterPro" id="IPR036259">
    <property type="entry name" value="MFS_trans_sf"/>
</dbReference>
<evidence type="ECO:0000256" key="2">
    <source>
        <dbReference type="ARBA" id="ARBA00022448"/>
    </source>
</evidence>
<keyword evidence="5 7" id="KW-1133">Transmembrane helix</keyword>
<feature type="transmembrane region" description="Helical" evidence="7">
    <location>
        <begin position="95"/>
        <end position="116"/>
    </location>
</feature>
<evidence type="ECO:0000256" key="7">
    <source>
        <dbReference type="SAM" id="Phobius"/>
    </source>
</evidence>
<feature type="transmembrane region" description="Helical" evidence="7">
    <location>
        <begin position="7"/>
        <end position="30"/>
    </location>
</feature>
<sequence length="433" mass="46396">MKTFTFIWFGQMISTIGSAMTVFAFILWIWERTESATTLTLFGFFSELALMFVILATGILVDRFNRQRLMIFGDIGALLSTIFVAGLYVTHWLEIWHLYIIVAVQTCFSQIQNLAYSASIALLLPKQHLARAGAMRTIVNYSATILAPGLAGILYPLIGLSGIIGIDVLTALVAIATLGVVQIPQPVQPDSDTADAANAASLWHKLTFGLRYIWQNSNLRLLTLTFSCFWFFHQLGEYVFKPMILARTDGSALILGGVSMAAGAGGLMGGGLMSLWNGFQPRIRGMLLGFTGVGIGKIAVGLGSIPLVWIPARVYTFINVPILLSSSNAIWYAKIPPSLQGRVFAADHLIGITISAFTALIAGPLADTVFEPAMQPNGALSPIFGSLLGTDAGAGMSLLHGMAGLATLLVAIVGFRTQPLRQVEANLPDQGAG</sequence>
<feature type="transmembrane region" description="Helical" evidence="7">
    <location>
        <begin position="345"/>
        <end position="366"/>
    </location>
</feature>
<dbReference type="PANTHER" id="PTHR43266">
    <property type="entry name" value="MACROLIDE-EFFLUX PROTEIN"/>
    <property type="match status" value="1"/>
</dbReference>
<reference evidence="8 9" key="1">
    <citation type="submission" date="2024-10" db="EMBL/GenBank/DDBJ databases">
        <authorList>
            <person name="Ratan Roy A."/>
            <person name="Morales Sandoval P.H."/>
            <person name="De Los Santos Villalobos S."/>
            <person name="Chakraborty S."/>
            <person name="Mukherjee J."/>
        </authorList>
    </citation>
    <scope>NUCLEOTIDE SEQUENCE [LARGE SCALE GENOMIC DNA]</scope>
    <source>
        <strain evidence="8 9">S1</strain>
    </source>
</reference>
<dbReference type="RefSeq" id="WP_377965043.1">
    <property type="nucleotide sequence ID" value="NZ_JBHZOL010000074.1"/>
</dbReference>
<evidence type="ECO:0000256" key="1">
    <source>
        <dbReference type="ARBA" id="ARBA00004651"/>
    </source>
</evidence>
<feature type="transmembrane region" description="Helical" evidence="7">
    <location>
        <begin position="69"/>
        <end position="89"/>
    </location>
</feature>
<evidence type="ECO:0000313" key="8">
    <source>
        <dbReference type="EMBL" id="MFE4106869.1"/>
    </source>
</evidence>
<keyword evidence="2" id="KW-0813">Transport</keyword>
<evidence type="ECO:0000256" key="3">
    <source>
        <dbReference type="ARBA" id="ARBA00022475"/>
    </source>
</evidence>
<accession>A0ABW6IHS8</accession>
<feature type="transmembrane region" description="Helical" evidence="7">
    <location>
        <begin position="221"/>
        <end position="240"/>
    </location>
</feature>
<dbReference type="Proteomes" id="UP001600165">
    <property type="component" value="Unassembled WGS sequence"/>
</dbReference>
<organism evidence="8 9">
    <name type="scientific">Almyronema epifaneia S1</name>
    <dbReference type="NCBI Taxonomy" id="2991925"/>
    <lineage>
        <taxon>Bacteria</taxon>
        <taxon>Bacillati</taxon>
        <taxon>Cyanobacteriota</taxon>
        <taxon>Cyanophyceae</taxon>
        <taxon>Nodosilineales</taxon>
        <taxon>Nodosilineaceae</taxon>
        <taxon>Almyronema</taxon>
        <taxon>Almyronema epifaneia</taxon>
    </lineage>
</organism>
<comment type="subcellular location">
    <subcellularLocation>
        <location evidence="1">Cell membrane</location>
        <topology evidence="1">Multi-pass membrane protein</topology>
    </subcellularLocation>
</comment>
<feature type="transmembrane region" description="Helical" evidence="7">
    <location>
        <begin position="315"/>
        <end position="333"/>
    </location>
</feature>
<evidence type="ECO:0000256" key="6">
    <source>
        <dbReference type="ARBA" id="ARBA00023136"/>
    </source>
</evidence>
<feature type="transmembrane region" description="Helical" evidence="7">
    <location>
        <begin position="137"/>
        <end position="157"/>
    </location>
</feature>
<dbReference type="Gene3D" id="1.20.1250.20">
    <property type="entry name" value="MFS general substrate transporter like domains"/>
    <property type="match status" value="1"/>
</dbReference>
<feature type="transmembrane region" description="Helical" evidence="7">
    <location>
        <begin position="252"/>
        <end position="275"/>
    </location>
</feature>
<keyword evidence="6 7" id="KW-0472">Membrane</keyword>
<protein>
    <submittedName>
        <fullName evidence="8">MFS transporter</fullName>
    </submittedName>
</protein>
<feature type="transmembrane region" description="Helical" evidence="7">
    <location>
        <begin position="163"/>
        <end position="181"/>
    </location>
</feature>
<feature type="transmembrane region" description="Helical" evidence="7">
    <location>
        <begin position="394"/>
        <end position="415"/>
    </location>
</feature>
<dbReference type="InterPro" id="IPR011701">
    <property type="entry name" value="MFS"/>
</dbReference>
<keyword evidence="4 7" id="KW-0812">Transmembrane</keyword>
<dbReference type="Pfam" id="PF07690">
    <property type="entry name" value="MFS_1"/>
    <property type="match status" value="1"/>
</dbReference>
<dbReference type="SUPFAM" id="SSF103473">
    <property type="entry name" value="MFS general substrate transporter"/>
    <property type="match status" value="1"/>
</dbReference>
<evidence type="ECO:0000313" key="9">
    <source>
        <dbReference type="Proteomes" id="UP001600165"/>
    </source>
</evidence>
<proteinExistence type="predicted"/>
<evidence type="ECO:0000256" key="5">
    <source>
        <dbReference type="ARBA" id="ARBA00022989"/>
    </source>
</evidence>
<comment type="caution">
    <text evidence="8">The sequence shown here is derived from an EMBL/GenBank/DDBJ whole genome shotgun (WGS) entry which is preliminary data.</text>
</comment>
<name>A0ABW6IHS8_9CYAN</name>
<feature type="transmembrane region" description="Helical" evidence="7">
    <location>
        <begin position="42"/>
        <end position="62"/>
    </location>
</feature>
<keyword evidence="3" id="KW-1003">Cell membrane</keyword>
<keyword evidence="9" id="KW-1185">Reference proteome</keyword>
<dbReference type="PANTHER" id="PTHR43266:SF2">
    <property type="entry name" value="MAJOR FACILITATOR SUPERFAMILY (MFS) PROFILE DOMAIN-CONTAINING PROTEIN"/>
    <property type="match status" value="1"/>
</dbReference>
<evidence type="ECO:0000256" key="4">
    <source>
        <dbReference type="ARBA" id="ARBA00022692"/>
    </source>
</evidence>
<feature type="transmembrane region" description="Helical" evidence="7">
    <location>
        <begin position="287"/>
        <end position="309"/>
    </location>
</feature>